<dbReference type="HAMAP" id="MF_01024">
    <property type="entry name" value="HisD"/>
    <property type="match status" value="1"/>
</dbReference>
<dbReference type="FunFam" id="1.20.5.1300:FF:000002">
    <property type="entry name" value="Histidinol dehydrogenase, chloroplastic"/>
    <property type="match status" value="1"/>
</dbReference>
<feature type="binding site" evidence="12 16">
    <location>
        <position position="415"/>
    </location>
    <ligand>
        <name>substrate</name>
    </ligand>
</feature>
<dbReference type="Proteomes" id="UP000192393">
    <property type="component" value="Unassembled WGS sequence"/>
</dbReference>
<keyword evidence="10 12" id="KW-0368">Histidine biosynthesis</keyword>
<comment type="function">
    <text evidence="1 12">Catalyzes the sequential NAD-dependent oxidations of L-histidinol to L-histidinaldehyde and then to L-histidine.</text>
</comment>
<evidence type="ECO:0000256" key="8">
    <source>
        <dbReference type="ARBA" id="ARBA00023002"/>
    </source>
</evidence>
<dbReference type="InterPro" id="IPR016161">
    <property type="entry name" value="Ald_DH/histidinol_DH"/>
</dbReference>
<dbReference type="GO" id="GO:0008270">
    <property type="term" value="F:zinc ion binding"/>
    <property type="evidence" value="ECO:0007669"/>
    <property type="project" value="UniProtKB-UniRule"/>
</dbReference>
<dbReference type="UniPathway" id="UPA00031">
    <property type="reaction ID" value="UER00014"/>
</dbReference>
<evidence type="ECO:0000256" key="6">
    <source>
        <dbReference type="ARBA" id="ARBA00022723"/>
    </source>
</evidence>
<dbReference type="NCBIfam" id="TIGR00069">
    <property type="entry name" value="hisD"/>
    <property type="match status" value="1"/>
</dbReference>
<feature type="binding site" evidence="12 16">
    <location>
        <position position="233"/>
    </location>
    <ligand>
        <name>substrate</name>
    </ligand>
</feature>
<dbReference type="FunFam" id="3.40.50.1980:FF:000002">
    <property type="entry name" value="Histidinol dehydrogenase, chloroplastic"/>
    <property type="match status" value="1"/>
</dbReference>
<feature type="binding site" evidence="12 16">
    <location>
        <position position="255"/>
    </location>
    <ligand>
        <name>substrate</name>
    </ligand>
</feature>
<evidence type="ECO:0000256" key="9">
    <source>
        <dbReference type="ARBA" id="ARBA00023027"/>
    </source>
</evidence>
<dbReference type="InterPro" id="IPR022695">
    <property type="entry name" value="Histidinol_DH_monofunct"/>
</dbReference>
<dbReference type="CDD" id="cd06572">
    <property type="entry name" value="Histidinol_dh"/>
    <property type="match status" value="1"/>
</dbReference>
<feature type="binding site" evidence="12 16">
    <location>
        <position position="410"/>
    </location>
    <ligand>
        <name>substrate</name>
    </ligand>
</feature>
<dbReference type="EC" id="1.1.1.23" evidence="4 12"/>
<evidence type="ECO:0000256" key="10">
    <source>
        <dbReference type="ARBA" id="ARBA00023102"/>
    </source>
</evidence>
<dbReference type="AlphaFoldDB" id="A0A1W1ZBS2"/>
<evidence type="ECO:0000256" key="3">
    <source>
        <dbReference type="ARBA" id="ARBA00010178"/>
    </source>
</evidence>
<accession>A0A1W1ZBS2</accession>
<dbReference type="GO" id="GO:0000105">
    <property type="term" value="P:L-histidine biosynthetic process"/>
    <property type="evidence" value="ECO:0007669"/>
    <property type="project" value="UniProtKB-UniRule"/>
</dbReference>
<keyword evidence="7 12" id="KW-0862">Zinc</keyword>
<comment type="catalytic activity">
    <reaction evidence="11 12">
        <text>L-histidinol + 2 NAD(+) + H2O = L-histidine + 2 NADH + 3 H(+)</text>
        <dbReference type="Rhea" id="RHEA:20641"/>
        <dbReference type="ChEBI" id="CHEBI:15377"/>
        <dbReference type="ChEBI" id="CHEBI:15378"/>
        <dbReference type="ChEBI" id="CHEBI:57540"/>
        <dbReference type="ChEBI" id="CHEBI:57595"/>
        <dbReference type="ChEBI" id="CHEBI:57699"/>
        <dbReference type="ChEBI" id="CHEBI:57945"/>
        <dbReference type="EC" id="1.1.1.23"/>
    </reaction>
</comment>
<evidence type="ECO:0000313" key="20">
    <source>
        <dbReference type="Proteomes" id="UP000192393"/>
    </source>
</evidence>
<feature type="binding site" evidence="12 17">
    <location>
        <position position="356"/>
    </location>
    <ligand>
        <name>Zn(2+)</name>
        <dbReference type="ChEBI" id="CHEBI:29105"/>
    </ligand>
</feature>
<evidence type="ECO:0000256" key="17">
    <source>
        <dbReference type="PIRSR" id="PIRSR000099-4"/>
    </source>
</evidence>
<feature type="binding site" evidence="12 15">
    <location>
        <position position="186"/>
    </location>
    <ligand>
        <name>NAD(+)</name>
        <dbReference type="ChEBI" id="CHEBI:57540"/>
    </ligand>
</feature>
<dbReference type="Gene3D" id="3.40.50.1980">
    <property type="entry name" value="Nitrogenase molybdenum iron protein domain"/>
    <property type="match status" value="2"/>
</dbReference>
<feature type="binding site" evidence="12 17">
    <location>
        <position position="415"/>
    </location>
    <ligand>
        <name>Zn(2+)</name>
        <dbReference type="ChEBI" id="CHEBI:29105"/>
    </ligand>
</feature>
<organism evidence="19 20">
    <name type="scientific">Moheibacter sediminis</name>
    <dbReference type="NCBI Taxonomy" id="1434700"/>
    <lineage>
        <taxon>Bacteria</taxon>
        <taxon>Pseudomonadati</taxon>
        <taxon>Bacteroidota</taxon>
        <taxon>Flavobacteriia</taxon>
        <taxon>Flavobacteriales</taxon>
        <taxon>Weeksellaceae</taxon>
        <taxon>Moheibacter</taxon>
    </lineage>
</organism>
<dbReference type="FunFam" id="3.40.50.1980:FF:000001">
    <property type="entry name" value="Histidinol dehydrogenase"/>
    <property type="match status" value="1"/>
</dbReference>
<evidence type="ECO:0000256" key="12">
    <source>
        <dbReference type="HAMAP-Rule" id="MF_01024"/>
    </source>
</evidence>
<feature type="binding site" evidence="12 15">
    <location>
        <position position="124"/>
    </location>
    <ligand>
        <name>NAD(+)</name>
        <dbReference type="ChEBI" id="CHEBI:57540"/>
    </ligand>
</feature>
<evidence type="ECO:0000256" key="4">
    <source>
        <dbReference type="ARBA" id="ARBA00012965"/>
    </source>
</evidence>
<dbReference type="GO" id="GO:0004399">
    <property type="term" value="F:histidinol dehydrogenase activity"/>
    <property type="evidence" value="ECO:0007669"/>
    <property type="project" value="UniProtKB-UniRule"/>
</dbReference>
<dbReference type="OrthoDB" id="9805269at2"/>
<feature type="binding site" evidence="12 16">
    <location>
        <position position="356"/>
    </location>
    <ligand>
        <name>substrate</name>
    </ligand>
</feature>
<sequence>MKLYKNPPQSEWDNLVKRPVLDSENLEELVKQIIDEVKISGDKALKNFALKFDKVNLENLIVSQTEIESASGKIYSELKTAISIAAANIKKFHLSQINSELSVETMKGVSCWRKSVPIENVGLYIPGGSAPLFSTILMLGIPAQIAGCKRIILCTPCDENGQINPAILYTATNLGITEIYKIGGAQAIAAMAYGTECIPKVDKIFGPGNQYVTKAKELVQKNGIAIDLPAGPSEVLVIADENADADFIASDLLSQAEHGADSQVILLTDDISMPEKIKYSLNGQLKILPRENIAQKAIENSFVVVFDSIDRCFEFSNLYAPEHLILAIENAENYIAQIQNAGSVFLGNYTCESAGDYASGTNHTLPTNGYAKSHSGVSLDSFVKKITFQKITKEGLQSIGQTIEVMAEAEQLLAHKNAVSIRLKKINNE</sequence>
<evidence type="ECO:0000256" key="16">
    <source>
        <dbReference type="PIRSR" id="PIRSR000099-3"/>
    </source>
</evidence>
<name>A0A1W1ZBS2_9FLAO</name>
<dbReference type="Gene3D" id="1.20.5.1300">
    <property type="match status" value="1"/>
</dbReference>
<keyword evidence="8 12" id="KW-0560">Oxidoreductase</keyword>
<dbReference type="PROSITE" id="PS00611">
    <property type="entry name" value="HISOL_DEHYDROGENASE"/>
    <property type="match status" value="1"/>
</dbReference>
<dbReference type="PANTHER" id="PTHR21256:SF2">
    <property type="entry name" value="HISTIDINE BIOSYNTHESIS TRIFUNCTIONAL PROTEIN"/>
    <property type="match status" value="1"/>
</dbReference>
<evidence type="ECO:0000256" key="18">
    <source>
        <dbReference type="RuleBase" id="RU004175"/>
    </source>
</evidence>
<feature type="binding site" evidence="12 16">
    <location>
        <position position="258"/>
    </location>
    <ligand>
        <name>substrate</name>
    </ligand>
</feature>
<gene>
    <name evidence="12" type="primary">hisD</name>
    <name evidence="19" type="ORF">SAMN06296427_102366</name>
</gene>
<dbReference type="GO" id="GO:0005829">
    <property type="term" value="C:cytosol"/>
    <property type="evidence" value="ECO:0007669"/>
    <property type="project" value="TreeGrafter"/>
</dbReference>
<evidence type="ECO:0000256" key="15">
    <source>
        <dbReference type="PIRSR" id="PIRSR000099-2"/>
    </source>
</evidence>
<dbReference type="RefSeq" id="WP_084016514.1">
    <property type="nucleotide sequence ID" value="NZ_FWXS01000002.1"/>
</dbReference>
<dbReference type="PIRSF" id="PIRSF000099">
    <property type="entry name" value="Histidinol_dh"/>
    <property type="match status" value="1"/>
</dbReference>
<proteinExistence type="inferred from homology"/>
<dbReference type="Pfam" id="PF00815">
    <property type="entry name" value="Histidinol_dh"/>
    <property type="match status" value="1"/>
</dbReference>
<keyword evidence="5 12" id="KW-0028">Amino-acid biosynthesis</keyword>
<dbReference type="EMBL" id="FWXS01000002">
    <property type="protein sequence ID" value="SMC45879.1"/>
    <property type="molecule type" value="Genomic_DNA"/>
</dbReference>
<feature type="active site" description="Proton acceptor" evidence="12 14">
    <location>
        <position position="322"/>
    </location>
</feature>
<reference evidence="19 20" key="1">
    <citation type="submission" date="2017-04" db="EMBL/GenBank/DDBJ databases">
        <authorList>
            <person name="Afonso C.L."/>
            <person name="Miller P.J."/>
            <person name="Scott M.A."/>
            <person name="Spackman E."/>
            <person name="Goraichik I."/>
            <person name="Dimitrov K.M."/>
            <person name="Suarez D.L."/>
            <person name="Swayne D.E."/>
        </authorList>
    </citation>
    <scope>NUCLEOTIDE SEQUENCE [LARGE SCALE GENOMIC DNA]</scope>
    <source>
        <strain evidence="19 20">CGMCC 1.12708</strain>
    </source>
</reference>
<keyword evidence="9 12" id="KW-0520">NAD</keyword>
<keyword evidence="6 12" id="KW-0479">Metal-binding</keyword>
<comment type="similarity">
    <text evidence="3 12 13 18">Belongs to the histidinol dehydrogenase family.</text>
</comment>
<dbReference type="InterPro" id="IPR012131">
    <property type="entry name" value="Hstdl_DH"/>
</dbReference>
<evidence type="ECO:0000313" key="19">
    <source>
        <dbReference type="EMBL" id="SMC45879.1"/>
    </source>
</evidence>
<dbReference type="PANTHER" id="PTHR21256">
    <property type="entry name" value="HISTIDINOL DEHYDROGENASE HDH"/>
    <property type="match status" value="1"/>
</dbReference>
<protein>
    <recommendedName>
        <fullName evidence="4 12">Histidinol dehydrogenase</fullName>
        <shortName evidence="12">HDH</shortName>
        <ecNumber evidence="4 12">1.1.1.23</ecNumber>
    </recommendedName>
</protein>
<dbReference type="SUPFAM" id="SSF53720">
    <property type="entry name" value="ALDH-like"/>
    <property type="match status" value="1"/>
</dbReference>
<evidence type="ECO:0000256" key="2">
    <source>
        <dbReference type="ARBA" id="ARBA00004940"/>
    </source>
</evidence>
<feature type="binding site" evidence="12 15">
    <location>
        <position position="209"/>
    </location>
    <ligand>
        <name>NAD(+)</name>
        <dbReference type="ChEBI" id="CHEBI:57540"/>
    </ligand>
</feature>
<dbReference type="STRING" id="1434700.SAMN06296427_102366"/>
<feature type="binding site" evidence="12 17">
    <location>
        <position position="255"/>
    </location>
    <ligand>
        <name>Zn(2+)</name>
        <dbReference type="ChEBI" id="CHEBI:29105"/>
    </ligand>
</feature>
<dbReference type="PRINTS" id="PR00083">
    <property type="entry name" value="HOLDHDRGNASE"/>
</dbReference>
<keyword evidence="20" id="KW-1185">Reference proteome</keyword>
<dbReference type="InterPro" id="IPR001692">
    <property type="entry name" value="Histidinol_DH_CS"/>
</dbReference>
<feature type="active site" description="Proton acceptor" evidence="12 14">
    <location>
        <position position="323"/>
    </location>
</feature>
<feature type="binding site" evidence="12 16">
    <location>
        <position position="323"/>
    </location>
    <ligand>
        <name>substrate</name>
    </ligand>
</feature>
<evidence type="ECO:0000256" key="13">
    <source>
        <dbReference type="PIRNR" id="PIRNR000099"/>
    </source>
</evidence>
<comment type="cofactor">
    <cofactor evidence="12 17">
        <name>Zn(2+)</name>
        <dbReference type="ChEBI" id="CHEBI:29105"/>
    </cofactor>
    <text evidence="12 17">Binds 1 zinc ion per subunit.</text>
</comment>
<feature type="binding site" evidence="12 17">
    <location>
        <position position="258"/>
    </location>
    <ligand>
        <name>Zn(2+)</name>
        <dbReference type="ChEBI" id="CHEBI:29105"/>
    </ligand>
</feature>
<comment type="pathway">
    <text evidence="2 12">Amino-acid biosynthesis; L-histidine biosynthesis; L-histidine from 5-phospho-alpha-D-ribose 1-diphosphate: step 9/9.</text>
</comment>
<evidence type="ECO:0000256" key="1">
    <source>
        <dbReference type="ARBA" id="ARBA00003850"/>
    </source>
</evidence>
<evidence type="ECO:0000256" key="14">
    <source>
        <dbReference type="PIRSR" id="PIRSR000099-1"/>
    </source>
</evidence>
<dbReference type="GO" id="GO:0051287">
    <property type="term" value="F:NAD binding"/>
    <property type="evidence" value="ECO:0007669"/>
    <property type="project" value="InterPro"/>
</dbReference>
<evidence type="ECO:0000256" key="7">
    <source>
        <dbReference type="ARBA" id="ARBA00022833"/>
    </source>
</evidence>
<evidence type="ECO:0000256" key="11">
    <source>
        <dbReference type="ARBA" id="ARBA00049489"/>
    </source>
</evidence>
<evidence type="ECO:0000256" key="5">
    <source>
        <dbReference type="ARBA" id="ARBA00022605"/>
    </source>
</evidence>